<sequence>GSWEGLDDAVPLERIRGLSPVPPDHRSPGWPRPVPALRLSQLCH</sequence>
<proteinExistence type="predicted"/>
<dbReference type="PIR" id="I52861">
    <property type="entry name" value="I52861"/>
</dbReference>
<organism evidence="2">
    <name type="scientific">Rattus sp</name>
    <dbReference type="NCBI Taxonomy" id="10118"/>
    <lineage>
        <taxon>Eukaryota</taxon>
        <taxon>Metazoa</taxon>
        <taxon>Chordata</taxon>
        <taxon>Craniata</taxon>
        <taxon>Vertebrata</taxon>
        <taxon>Euteleostomi</taxon>
        <taxon>Mammalia</taxon>
        <taxon>Eutheria</taxon>
        <taxon>Euarchontoglires</taxon>
        <taxon>Glires</taxon>
        <taxon>Rodentia</taxon>
        <taxon>Myomorpha</taxon>
        <taxon>Muroidea</taxon>
        <taxon>Muridae</taxon>
        <taxon>Murinae</taxon>
        <taxon>Rattus</taxon>
    </lineage>
</organism>
<protein>
    <submittedName>
        <fullName evidence="2">Vascular AT1a angiotensin receptor</fullName>
    </submittedName>
</protein>
<name>Q7M028_9MURI</name>
<accession>Q7M028</accession>
<feature type="non-terminal residue" evidence="2">
    <location>
        <position position="44"/>
    </location>
</feature>
<dbReference type="AlphaFoldDB" id="Q7M028"/>
<feature type="non-terminal residue" evidence="2">
    <location>
        <position position="1"/>
    </location>
</feature>
<feature type="region of interest" description="Disordered" evidence="1">
    <location>
        <begin position="1"/>
        <end position="34"/>
    </location>
</feature>
<reference evidence="2" key="1">
    <citation type="journal article" date="1993" name="Circ. Res.">
        <title>Molecular structure and transcriptional function of the rat vascular AT1a angiotensin receptor gene.</title>
        <authorList>
            <person name="Takeuchi K."/>
            <person name="Alexander R.W."/>
            <person name="Nakamura Y."/>
            <person name="Tsujino T."/>
            <person name="Murphy T.J."/>
        </authorList>
    </citation>
    <scope>NUCLEOTIDE SEQUENCE</scope>
</reference>
<evidence type="ECO:0000313" key="2">
    <source>
        <dbReference type="PIR" id="I52861"/>
    </source>
</evidence>
<evidence type="ECO:0000256" key="1">
    <source>
        <dbReference type="SAM" id="MobiDB-lite"/>
    </source>
</evidence>